<evidence type="ECO:0000259" key="3">
    <source>
        <dbReference type="Pfam" id="PF18962"/>
    </source>
</evidence>
<dbReference type="STRING" id="713588.SAMN05421789_10582"/>
<dbReference type="Gene3D" id="2.130.10.10">
    <property type="entry name" value="YVTN repeat-like/Quinoprotein amine dehydrogenase"/>
    <property type="match status" value="2"/>
</dbReference>
<dbReference type="InterPro" id="IPR026444">
    <property type="entry name" value="Secre_tail"/>
</dbReference>
<keyword evidence="1 2" id="KW-0732">Signal</keyword>
<keyword evidence="5" id="KW-1185">Reference proteome</keyword>
<dbReference type="AlphaFoldDB" id="A0A1N7LG24"/>
<dbReference type="InterPro" id="IPR015943">
    <property type="entry name" value="WD40/YVTN_repeat-like_dom_sf"/>
</dbReference>
<dbReference type="NCBIfam" id="TIGR04183">
    <property type="entry name" value="Por_Secre_tail"/>
    <property type="match status" value="1"/>
</dbReference>
<evidence type="ECO:0000256" key="1">
    <source>
        <dbReference type="ARBA" id="ARBA00022729"/>
    </source>
</evidence>
<feature type="chain" id="PRO_5013088657" evidence="2">
    <location>
        <begin position="19"/>
        <end position="457"/>
    </location>
</feature>
<sequence length="457" mass="47810">MKKFLLTGFALVSMASQAQTWVPQATKLPTSFAPREIAIVNANVVWTTVSDGRPLSQGGGTYPKTFTKTIDGGTTWTPGNITGAPAAALVGDIAAFDANTAWVVTAPSDGGTVGNGVYKTANGGTSWTKQNVFSASSFGNIVYFWDANIGITAGDPVGGKFEIFRTTNGGTAWSAVVTAPSPSSSTEYGLTGVRYAIGDNLWFGTTKGRIVRTQDKGLTWNIYFSPALDFGSGDATAGTVGSSASMAFKDSNNGLLITVDGEVTGQTPTVSLYPTTDGGQTWSPNPIIPNGPMYYGDITYVKGTPNTYVSTGNTTADATKTGSSYSTDGGLNWIAIDNGQQRGTVQFLNSTTGWCGDFADAAQTKGIFKFSGDLALATNENAVKSTLKVFPNPAVDVVNVSSKEDIKAVSIMDLSGKRVKAVQTKGEVNVSSLTKGTYILQVLYTNGSVENTKLIKK</sequence>
<dbReference type="EMBL" id="FTOI01000005">
    <property type="protein sequence ID" value="SIS72782.1"/>
    <property type="molecule type" value="Genomic_DNA"/>
</dbReference>
<feature type="domain" description="Secretion system C-terminal sorting" evidence="3">
    <location>
        <begin position="389"/>
        <end position="455"/>
    </location>
</feature>
<accession>A0A1N7LG24</accession>
<feature type="signal peptide" evidence="2">
    <location>
        <begin position="1"/>
        <end position="18"/>
    </location>
</feature>
<gene>
    <name evidence="4" type="ORF">SAMN05421789_10582</name>
</gene>
<proteinExistence type="predicted"/>
<evidence type="ECO:0000256" key="2">
    <source>
        <dbReference type="SAM" id="SignalP"/>
    </source>
</evidence>
<dbReference type="RefSeq" id="WP_076386692.1">
    <property type="nucleotide sequence ID" value="NZ_FTOI01000005.1"/>
</dbReference>
<dbReference type="OrthoDB" id="610388at2"/>
<organism evidence="4 5">
    <name type="scientific">Kaistella chaponensis</name>
    <dbReference type="NCBI Taxonomy" id="713588"/>
    <lineage>
        <taxon>Bacteria</taxon>
        <taxon>Pseudomonadati</taxon>
        <taxon>Bacteroidota</taxon>
        <taxon>Flavobacteriia</taxon>
        <taxon>Flavobacteriales</taxon>
        <taxon>Weeksellaceae</taxon>
        <taxon>Chryseobacterium group</taxon>
        <taxon>Kaistella</taxon>
    </lineage>
</organism>
<evidence type="ECO:0000313" key="4">
    <source>
        <dbReference type="EMBL" id="SIS72782.1"/>
    </source>
</evidence>
<name>A0A1N7LG24_9FLAO</name>
<protein>
    <submittedName>
        <fullName evidence="4">Por secretion system C-terminal sorting domain-containing protein</fullName>
    </submittedName>
</protein>
<reference evidence="5" key="1">
    <citation type="submission" date="2017-01" db="EMBL/GenBank/DDBJ databases">
        <authorList>
            <person name="Varghese N."/>
            <person name="Submissions S."/>
        </authorList>
    </citation>
    <scope>NUCLEOTIDE SEQUENCE [LARGE SCALE GENOMIC DNA]</scope>
    <source>
        <strain evidence="5">DSM 23145</strain>
    </source>
</reference>
<evidence type="ECO:0000313" key="5">
    <source>
        <dbReference type="Proteomes" id="UP000185839"/>
    </source>
</evidence>
<dbReference type="Pfam" id="PF18962">
    <property type="entry name" value="Por_Secre_tail"/>
    <property type="match status" value="1"/>
</dbReference>
<dbReference type="SUPFAM" id="SSF110296">
    <property type="entry name" value="Oligoxyloglucan reducing end-specific cellobiohydrolase"/>
    <property type="match status" value="1"/>
</dbReference>
<dbReference type="Proteomes" id="UP000185839">
    <property type="component" value="Unassembled WGS sequence"/>
</dbReference>